<evidence type="ECO:0000256" key="1">
    <source>
        <dbReference type="ARBA" id="ARBA00022527"/>
    </source>
</evidence>
<dbReference type="Gene3D" id="1.10.510.10">
    <property type="entry name" value="Transferase(Phosphotransferase) domain 1"/>
    <property type="match status" value="1"/>
</dbReference>
<dbReference type="RefSeq" id="XP_001309916.1">
    <property type="nucleotide sequence ID" value="XM_001309915.1"/>
</dbReference>
<dbReference type="GO" id="GO:0005524">
    <property type="term" value="F:ATP binding"/>
    <property type="evidence" value="ECO:0007669"/>
    <property type="project" value="UniProtKB-UniRule"/>
</dbReference>
<dbReference type="GO" id="GO:0007165">
    <property type="term" value="P:signal transduction"/>
    <property type="evidence" value="ECO:0000318"/>
    <property type="project" value="GO_Central"/>
</dbReference>
<dbReference type="Pfam" id="PF07714">
    <property type="entry name" value="PK_Tyr_Ser-Thr"/>
    <property type="match status" value="1"/>
</dbReference>
<dbReference type="SUPFAM" id="SSF48371">
    <property type="entry name" value="ARM repeat"/>
    <property type="match status" value="1"/>
</dbReference>
<keyword evidence="7" id="KW-1185">Reference proteome</keyword>
<dbReference type="EMBL" id="DS113735">
    <property type="protein sequence ID" value="EAX96986.1"/>
    <property type="molecule type" value="Genomic_DNA"/>
</dbReference>
<dbReference type="InterPro" id="IPR017441">
    <property type="entry name" value="Protein_kinase_ATP_BS"/>
</dbReference>
<evidence type="ECO:0000259" key="5">
    <source>
        <dbReference type="PROSITE" id="PS50011"/>
    </source>
</evidence>
<dbReference type="InterPro" id="IPR011009">
    <property type="entry name" value="Kinase-like_dom_sf"/>
</dbReference>
<dbReference type="KEGG" id="tva:4754763"/>
<dbReference type="InterPro" id="IPR016024">
    <property type="entry name" value="ARM-type_fold"/>
</dbReference>
<keyword evidence="3 4" id="KW-0067">ATP-binding</keyword>
<keyword evidence="2 4" id="KW-0547">Nucleotide-binding</keyword>
<name>A2FDP2_TRIV3</name>
<evidence type="ECO:0000256" key="3">
    <source>
        <dbReference type="ARBA" id="ARBA00022840"/>
    </source>
</evidence>
<dbReference type="InterPro" id="IPR001245">
    <property type="entry name" value="Ser-Thr/Tyr_kinase_cat_dom"/>
</dbReference>
<keyword evidence="6" id="KW-0418">Kinase</keyword>
<feature type="binding site" evidence="4">
    <location>
        <position position="55"/>
    </location>
    <ligand>
        <name>ATP</name>
        <dbReference type="ChEBI" id="CHEBI:30616"/>
    </ligand>
</feature>
<proteinExistence type="predicted"/>
<dbReference type="InterPro" id="IPR050167">
    <property type="entry name" value="Ser_Thr_protein_kinase"/>
</dbReference>
<accession>A2FDP2</accession>
<dbReference type="PANTHER" id="PTHR23257:SF958">
    <property type="entry name" value="SERINE_THREONINE-PROTEIN KINASE WNK4"/>
    <property type="match status" value="1"/>
</dbReference>
<dbReference type="InParanoid" id="A2FDP2"/>
<dbReference type="VEuPathDB" id="TrichDB:TVAG_011350"/>
<keyword evidence="1" id="KW-0723">Serine/threonine-protein kinase</keyword>
<dbReference type="CDD" id="cd13999">
    <property type="entry name" value="STKc_MAP3K-like"/>
    <property type="match status" value="1"/>
</dbReference>
<sequence>MISGIRSVEDLGKLLPQFVVHNEDFQFVKSIGKGGFSEVFSASYTPTKQMCAVKKLKFRDLSGKNFEALSRELQILSKNAHPYLLGFVGFSIDRPFIIVTEYLPNGSLFDALRWKDNHKPLTGTQKTLIAMCIASGMAKLHKNRIMHRDLKSLNILLDEDLLPRVIDFGLSKFYDEKDETLTEVLGTTHWMAPELFENKGYTNKIDVYAYGVLLWEMLTNSIPYAGKSNTQIIYDVVKKGKRPPIPIRTPSGLKNLINACWDQNPNSRPTFKEIFQQFAANIAYYDGTNKDDIASQVTKIKISKHSPKSFKQPEGLRASEIKTYEQPKDDYEILIKLDSLVDINRQDYEAMLKEIVSILPSDYADSFFGVIGNILSPTTPIKIIQLLLSAIEKFIYQEQIFYKVFIQKKIYAKLTFKDKSVAHQLLGIYLQFFSNSPAEVSDEIIDTVKFYIPTHPMHVLRLINAYTCNKRCRKSALTKFWSFADMVFQYDKEFINGGVAQGLAKLIFTLLALYPQFLKARLQYIQNTLKSILLRGGNEAAIALDMMCAENDLHVALPENFVSQNLDEPMLGHRILTWIIKCPQFITESVIQALIALAEKNIDATLVLCEVSKNPDNAKIIFSSMKSWVVMSLPTLEYTLKLLMVILSHEFCRTNLPQEIIIFLQSILENEGDLYETIYPIFMSIEITPAMVKLSQQFIERLFDKTFQRGNSDLIIESLRIIKKIAEVGYSPGFITILPYIHRMITTNGWAVLVVPIVALFSKHPEMKEHLSGSKILREIQFIKDESVQADIEIIRSNIPF</sequence>
<reference evidence="6" key="2">
    <citation type="journal article" date="2007" name="Science">
        <title>Draft genome sequence of the sexually transmitted pathogen Trichomonas vaginalis.</title>
        <authorList>
            <person name="Carlton J.M."/>
            <person name="Hirt R.P."/>
            <person name="Silva J.C."/>
            <person name="Delcher A.L."/>
            <person name="Schatz M."/>
            <person name="Zhao Q."/>
            <person name="Wortman J.R."/>
            <person name="Bidwell S.L."/>
            <person name="Alsmark U.C.M."/>
            <person name="Besteiro S."/>
            <person name="Sicheritz-Ponten T."/>
            <person name="Noel C.J."/>
            <person name="Dacks J.B."/>
            <person name="Foster P.G."/>
            <person name="Simillion C."/>
            <person name="Van de Peer Y."/>
            <person name="Miranda-Saavedra D."/>
            <person name="Barton G.J."/>
            <person name="Westrop G.D."/>
            <person name="Mueller S."/>
            <person name="Dessi D."/>
            <person name="Fiori P.L."/>
            <person name="Ren Q."/>
            <person name="Paulsen I."/>
            <person name="Zhang H."/>
            <person name="Bastida-Corcuera F.D."/>
            <person name="Simoes-Barbosa A."/>
            <person name="Brown M.T."/>
            <person name="Hayes R.D."/>
            <person name="Mukherjee M."/>
            <person name="Okumura C.Y."/>
            <person name="Schneider R."/>
            <person name="Smith A.J."/>
            <person name="Vanacova S."/>
            <person name="Villalvazo M."/>
            <person name="Haas B.J."/>
            <person name="Pertea M."/>
            <person name="Feldblyum T.V."/>
            <person name="Utterback T.R."/>
            <person name="Shu C.L."/>
            <person name="Osoegawa K."/>
            <person name="de Jong P.J."/>
            <person name="Hrdy I."/>
            <person name="Horvathova L."/>
            <person name="Zubacova Z."/>
            <person name="Dolezal P."/>
            <person name="Malik S.B."/>
            <person name="Logsdon J.M. Jr."/>
            <person name="Henze K."/>
            <person name="Gupta A."/>
            <person name="Wang C.C."/>
            <person name="Dunne R.L."/>
            <person name="Upcroft J.A."/>
            <person name="Upcroft P."/>
            <person name="White O."/>
            <person name="Salzberg S.L."/>
            <person name="Tang P."/>
            <person name="Chiu C.-H."/>
            <person name="Lee Y.-S."/>
            <person name="Embley T.M."/>
            <person name="Coombs G.H."/>
            <person name="Mottram J.C."/>
            <person name="Tachezy J."/>
            <person name="Fraser-Liggett C.M."/>
            <person name="Johnson P.J."/>
        </authorList>
    </citation>
    <scope>NUCLEOTIDE SEQUENCE [LARGE SCALE GENOMIC DNA]</scope>
    <source>
        <strain evidence="6">G3</strain>
    </source>
</reference>
<dbReference type="PRINTS" id="PR00109">
    <property type="entry name" value="TYRKINASE"/>
</dbReference>
<dbReference type="PROSITE" id="PS50011">
    <property type="entry name" value="PROTEIN_KINASE_DOM"/>
    <property type="match status" value="1"/>
</dbReference>
<evidence type="ECO:0000256" key="2">
    <source>
        <dbReference type="ARBA" id="ARBA00022741"/>
    </source>
</evidence>
<dbReference type="STRING" id="5722.A2FDP2"/>
<keyword evidence="6" id="KW-0808">Transferase</keyword>
<dbReference type="InterPro" id="IPR000719">
    <property type="entry name" value="Prot_kinase_dom"/>
</dbReference>
<dbReference type="SUPFAM" id="SSF56112">
    <property type="entry name" value="Protein kinase-like (PK-like)"/>
    <property type="match status" value="1"/>
</dbReference>
<protein>
    <submittedName>
        <fullName evidence="6">TKL family protein kinase</fullName>
    </submittedName>
</protein>
<dbReference type="VEuPathDB" id="TrichDB:TVAGG3_0258360"/>
<dbReference type="AlphaFoldDB" id="A2FDP2"/>
<dbReference type="GO" id="GO:0004674">
    <property type="term" value="F:protein serine/threonine kinase activity"/>
    <property type="evidence" value="ECO:0000318"/>
    <property type="project" value="GO_Central"/>
</dbReference>
<evidence type="ECO:0000313" key="6">
    <source>
        <dbReference type="EMBL" id="EAX96986.1"/>
    </source>
</evidence>
<dbReference type="OrthoDB" id="4062651at2759"/>
<organism evidence="6 7">
    <name type="scientific">Trichomonas vaginalis (strain ATCC PRA-98 / G3)</name>
    <dbReference type="NCBI Taxonomy" id="412133"/>
    <lineage>
        <taxon>Eukaryota</taxon>
        <taxon>Metamonada</taxon>
        <taxon>Parabasalia</taxon>
        <taxon>Trichomonadida</taxon>
        <taxon>Trichomonadidae</taxon>
        <taxon>Trichomonas</taxon>
    </lineage>
</organism>
<dbReference type="Proteomes" id="UP000001542">
    <property type="component" value="Unassembled WGS sequence"/>
</dbReference>
<dbReference type="PANTHER" id="PTHR23257">
    <property type="entry name" value="SERINE-THREONINE PROTEIN KINASE"/>
    <property type="match status" value="1"/>
</dbReference>
<dbReference type="eggNOG" id="KOG0192">
    <property type="taxonomic scope" value="Eukaryota"/>
</dbReference>
<feature type="domain" description="Protein kinase" evidence="5">
    <location>
        <begin position="25"/>
        <end position="285"/>
    </location>
</feature>
<evidence type="ECO:0000256" key="4">
    <source>
        <dbReference type="PROSITE-ProRule" id="PRU10141"/>
    </source>
</evidence>
<dbReference type="InterPro" id="IPR008271">
    <property type="entry name" value="Ser/Thr_kinase_AS"/>
</dbReference>
<dbReference type="PROSITE" id="PS00107">
    <property type="entry name" value="PROTEIN_KINASE_ATP"/>
    <property type="match status" value="1"/>
</dbReference>
<gene>
    <name evidence="6" type="ORF">TVAG_011350</name>
</gene>
<reference evidence="6" key="1">
    <citation type="submission" date="2006-10" db="EMBL/GenBank/DDBJ databases">
        <authorList>
            <person name="Amadeo P."/>
            <person name="Zhao Q."/>
            <person name="Wortman J."/>
            <person name="Fraser-Liggett C."/>
            <person name="Carlton J."/>
        </authorList>
    </citation>
    <scope>NUCLEOTIDE SEQUENCE</scope>
    <source>
        <strain evidence="6">G3</strain>
    </source>
</reference>
<evidence type="ECO:0000313" key="7">
    <source>
        <dbReference type="Proteomes" id="UP000001542"/>
    </source>
</evidence>
<dbReference type="SMR" id="A2FDP2"/>
<dbReference type="SMART" id="SM00220">
    <property type="entry name" value="S_TKc"/>
    <property type="match status" value="1"/>
</dbReference>
<dbReference type="PROSITE" id="PS00108">
    <property type="entry name" value="PROTEIN_KINASE_ST"/>
    <property type="match status" value="1"/>
</dbReference>